<sequence length="119" mass="13107">MSTKKRKPTLTPIEAAQLHHEALVIDSQEPGATSGFLFTENMKEAMDEYVEDGLSRGEISVLLQAMAVREIQTSEQARREYMDLWKKAGVNIASATYAGASPPDGSFERSLTMIAETRA</sequence>
<protein>
    <submittedName>
        <fullName evidence="1">Uncharacterized protein</fullName>
    </submittedName>
</protein>
<dbReference type="AlphaFoldDB" id="A0A383DIA0"/>
<proteinExistence type="predicted"/>
<feature type="non-terminal residue" evidence="1">
    <location>
        <position position="119"/>
    </location>
</feature>
<gene>
    <name evidence="1" type="ORF">METZ01_LOCUS496898</name>
</gene>
<accession>A0A383DIA0</accession>
<name>A0A383DIA0_9ZZZZ</name>
<evidence type="ECO:0000313" key="1">
    <source>
        <dbReference type="EMBL" id="SVE44044.1"/>
    </source>
</evidence>
<dbReference type="EMBL" id="UINC01217445">
    <property type="protein sequence ID" value="SVE44044.1"/>
    <property type="molecule type" value="Genomic_DNA"/>
</dbReference>
<reference evidence="1" key="1">
    <citation type="submission" date="2018-05" db="EMBL/GenBank/DDBJ databases">
        <authorList>
            <person name="Lanie J.A."/>
            <person name="Ng W.-L."/>
            <person name="Kazmierczak K.M."/>
            <person name="Andrzejewski T.M."/>
            <person name="Davidsen T.M."/>
            <person name="Wayne K.J."/>
            <person name="Tettelin H."/>
            <person name="Glass J.I."/>
            <person name="Rusch D."/>
            <person name="Podicherti R."/>
            <person name="Tsui H.-C.T."/>
            <person name="Winkler M.E."/>
        </authorList>
    </citation>
    <scope>NUCLEOTIDE SEQUENCE</scope>
</reference>
<organism evidence="1">
    <name type="scientific">marine metagenome</name>
    <dbReference type="NCBI Taxonomy" id="408172"/>
    <lineage>
        <taxon>unclassified sequences</taxon>
        <taxon>metagenomes</taxon>
        <taxon>ecological metagenomes</taxon>
    </lineage>
</organism>